<feature type="chain" id="PRO_5040820427" evidence="13">
    <location>
        <begin position="22"/>
        <end position="638"/>
    </location>
</feature>
<keyword evidence="3 10" id="KW-1134">Transmembrane beta strand</keyword>
<dbReference type="GO" id="GO:0009279">
    <property type="term" value="C:cell outer membrane"/>
    <property type="evidence" value="ECO:0007669"/>
    <property type="project" value="UniProtKB-SubCell"/>
</dbReference>
<organism evidence="16 17">
    <name type="scientific">Thiovibrio frasassiensis</name>
    <dbReference type="NCBI Taxonomy" id="2984131"/>
    <lineage>
        <taxon>Bacteria</taxon>
        <taxon>Pseudomonadati</taxon>
        <taxon>Thermodesulfobacteriota</taxon>
        <taxon>Desulfobulbia</taxon>
        <taxon>Desulfobulbales</taxon>
        <taxon>Thiovibrionaceae</taxon>
        <taxon>Thiovibrio</taxon>
    </lineage>
</organism>
<dbReference type="PROSITE" id="PS52016">
    <property type="entry name" value="TONB_DEPENDENT_REC_3"/>
    <property type="match status" value="1"/>
</dbReference>
<sequence>MQKIYVITAALVLGATMAARAEETATRLEELVITATRTPATVAQVGGSSVTVITAQEIEAKQQLTVEEVLKSAPGLNVVANGGLGTNTSVFIRGADAKNTLVLVDGIMFNDPSEANRGANLANLTTDNIERIEIVRGPMSVLFGSNATAGVINIITKKGKGRPGYYLGGEAGSHGTWKSYAGSSGAVERFNYALSLSRTEAQGFSTADDKNDRIPHAHGTTSEKDGWRNTTFSGKAGYLLTPDCDISALARSMNSRVDLDSTVSGYLQDNKIGSPQEKYIDSKELLSKFNVHNRFMDGELDANLYYQHTGKERIIINDSGRSLYNGDSSEVGWQGTVTPVTANTVTLGLSYFAEEMDSSGGFIVIDKQTATVTSSWLQDQISLGERANVVVGARIDDHDRFGSAETYRVAPSYLFAATGTTLKGAYGTGFRAPSLFELYAPGYGDSTLEAEKSTGWDAGVEQELPGERLTVGITYFQARFDNLIQFDTTTWKYSQATGESTTRGVESFARFSPSTALEVTLAYTYTDTEDAGGVRLTRRPLSKGSLSTSYRFSEKLRTNAELLWVGERDENGTAKDKDGNRVSTLAPYTVVNLAGSYALTASLDVYGRIDNLFNEQYEEAWSYATPGLSCYGGLKYHF</sequence>
<evidence type="ECO:0000256" key="12">
    <source>
        <dbReference type="SAM" id="MobiDB-lite"/>
    </source>
</evidence>
<dbReference type="Pfam" id="PF07715">
    <property type="entry name" value="Plug"/>
    <property type="match status" value="1"/>
</dbReference>
<keyword evidence="9 10" id="KW-0998">Cell outer membrane</keyword>
<dbReference type="PANTHER" id="PTHR30069:SF29">
    <property type="entry name" value="HEMOGLOBIN AND HEMOGLOBIN-HAPTOGLOBIN-BINDING PROTEIN 1-RELATED"/>
    <property type="match status" value="1"/>
</dbReference>
<keyword evidence="7 10" id="KW-0472">Membrane</keyword>
<dbReference type="GO" id="GO:0015344">
    <property type="term" value="F:siderophore uptake transmembrane transporter activity"/>
    <property type="evidence" value="ECO:0007669"/>
    <property type="project" value="TreeGrafter"/>
</dbReference>
<evidence type="ECO:0000256" key="10">
    <source>
        <dbReference type="PROSITE-ProRule" id="PRU01360"/>
    </source>
</evidence>
<dbReference type="InterPro" id="IPR037066">
    <property type="entry name" value="Plug_dom_sf"/>
</dbReference>
<dbReference type="InterPro" id="IPR000531">
    <property type="entry name" value="Beta-barrel_TonB"/>
</dbReference>
<comment type="similarity">
    <text evidence="10 11">Belongs to the TonB-dependent receptor family.</text>
</comment>
<keyword evidence="2 10" id="KW-0813">Transport</keyword>
<dbReference type="PANTHER" id="PTHR30069">
    <property type="entry name" value="TONB-DEPENDENT OUTER MEMBRANE RECEPTOR"/>
    <property type="match status" value="1"/>
</dbReference>
<evidence type="ECO:0000313" key="17">
    <source>
        <dbReference type="Proteomes" id="UP001154240"/>
    </source>
</evidence>
<evidence type="ECO:0000256" key="13">
    <source>
        <dbReference type="SAM" id="SignalP"/>
    </source>
</evidence>
<dbReference type="Pfam" id="PF00593">
    <property type="entry name" value="TonB_dep_Rec_b-barrel"/>
    <property type="match status" value="1"/>
</dbReference>
<dbReference type="CDD" id="cd01347">
    <property type="entry name" value="ligand_gated_channel"/>
    <property type="match status" value="1"/>
</dbReference>
<keyword evidence="8 16" id="KW-0675">Receptor</keyword>
<protein>
    <submittedName>
        <fullName evidence="16">TonB-dependent receptor</fullName>
    </submittedName>
</protein>
<evidence type="ECO:0000259" key="15">
    <source>
        <dbReference type="Pfam" id="PF07715"/>
    </source>
</evidence>
<feature type="compositionally biased region" description="Basic and acidic residues" evidence="12">
    <location>
        <begin position="207"/>
        <end position="225"/>
    </location>
</feature>
<evidence type="ECO:0000256" key="5">
    <source>
        <dbReference type="ARBA" id="ARBA00022729"/>
    </source>
</evidence>
<evidence type="ECO:0000259" key="14">
    <source>
        <dbReference type="Pfam" id="PF00593"/>
    </source>
</evidence>
<feature type="domain" description="TonB-dependent receptor-like beta-barrel" evidence="14">
    <location>
        <begin position="265"/>
        <end position="612"/>
    </location>
</feature>
<feature type="region of interest" description="Disordered" evidence="12">
    <location>
        <begin position="204"/>
        <end position="225"/>
    </location>
</feature>
<feature type="domain" description="TonB-dependent receptor plug" evidence="15">
    <location>
        <begin position="48"/>
        <end position="151"/>
    </location>
</feature>
<keyword evidence="4 10" id="KW-0812">Transmembrane</keyword>
<evidence type="ECO:0000256" key="8">
    <source>
        <dbReference type="ARBA" id="ARBA00023170"/>
    </source>
</evidence>
<dbReference type="SUPFAM" id="SSF56935">
    <property type="entry name" value="Porins"/>
    <property type="match status" value="1"/>
</dbReference>
<dbReference type="RefSeq" id="WP_307634045.1">
    <property type="nucleotide sequence ID" value="NZ_JAPHEH010000001.1"/>
</dbReference>
<reference evidence="16" key="1">
    <citation type="journal article" date="2022" name="bioRxiv">
        <title>Thiovibrio frasassiensisgen. nov., sp. nov., an autotrophic, elemental sulfur disproportionating bacterium isolated from sulfidic karst sediment, and proposal of Thiovibrionaceae fam. nov.</title>
        <authorList>
            <person name="Aronson H."/>
            <person name="Thomas C."/>
            <person name="Bhattacharyya M."/>
            <person name="Eckstein S."/>
            <person name="Jensen S."/>
            <person name="Barco R."/>
            <person name="Macalady J."/>
            <person name="Amend J."/>
        </authorList>
    </citation>
    <scope>NUCLEOTIDE SEQUENCE</scope>
    <source>
        <strain evidence="16">RS19-109</strain>
    </source>
</reference>
<dbReference type="Gene3D" id="2.170.130.10">
    <property type="entry name" value="TonB-dependent receptor, plug domain"/>
    <property type="match status" value="1"/>
</dbReference>
<evidence type="ECO:0000256" key="11">
    <source>
        <dbReference type="RuleBase" id="RU003357"/>
    </source>
</evidence>
<keyword evidence="5 13" id="KW-0732">Signal</keyword>
<dbReference type="EMBL" id="JAPHEH010000001">
    <property type="protein sequence ID" value="MDG4477081.1"/>
    <property type="molecule type" value="Genomic_DNA"/>
</dbReference>
<keyword evidence="17" id="KW-1185">Reference proteome</keyword>
<proteinExistence type="inferred from homology"/>
<dbReference type="GO" id="GO:0044718">
    <property type="term" value="P:siderophore transmembrane transport"/>
    <property type="evidence" value="ECO:0007669"/>
    <property type="project" value="TreeGrafter"/>
</dbReference>
<reference evidence="16" key="2">
    <citation type="submission" date="2022-10" db="EMBL/GenBank/DDBJ databases">
        <authorList>
            <person name="Aronson H.S."/>
        </authorList>
    </citation>
    <scope>NUCLEOTIDE SEQUENCE</scope>
    <source>
        <strain evidence="16">RS19-109</strain>
    </source>
</reference>
<name>A0A9X4RMH0_9BACT</name>
<dbReference type="Proteomes" id="UP001154240">
    <property type="component" value="Unassembled WGS sequence"/>
</dbReference>
<keyword evidence="6 11" id="KW-0798">TonB box</keyword>
<dbReference type="InterPro" id="IPR036942">
    <property type="entry name" value="Beta-barrel_TonB_sf"/>
</dbReference>
<evidence type="ECO:0000313" key="16">
    <source>
        <dbReference type="EMBL" id="MDG4477081.1"/>
    </source>
</evidence>
<gene>
    <name evidence="16" type="ORF">OLX77_13045</name>
</gene>
<dbReference type="AlphaFoldDB" id="A0A9X4RMH0"/>
<dbReference type="Gene3D" id="2.40.170.20">
    <property type="entry name" value="TonB-dependent receptor, beta-barrel domain"/>
    <property type="match status" value="1"/>
</dbReference>
<evidence type="ECO:0000256" key="7">
    <source>
        <dbReference type="ARBA" id="ARBA00023136"/>
    </source>
</evidence>
<evidence type="ECO:0000256" key="2">
    <source>
        <dbReference type="ARBA" id="ARBA00022448"/>
    </source>
</evidence>
<evidence type="ECO:0000256" key="3">
    <source>
        <dbReference type="ARBA" id="ARBA00022452"/>
    </source>
</evidence>
<dbReference type="InterPro" id="IPR039426">
    <property type="entry name" value="TonB-dep_rcpt-like"/>
</dbReference>
<dbReference type="InterPro" id="IPR012910">
    <property type="entry name" value="Plug_dom"/>
</dbReference>
<evidence type="ECO:0000256" key="6">
    <source>
        <dbReference type="ARBA" id="ARBA00023077"/>
    </source>
</evidence>
<evidence type="ECO:0000256" key="9">
    <source>
        <dbReference type="ARBA" id="ARBA00023237"/>
    </source>
</evidence>
<evidence type="ECO:0000256" key="4">
    <source>
        <dbReference type="ARBA" id="ARBA00022692"/>
    </source>
</evidence>
<comment type="subcellular location">
    <subcellularLocation>
        <location evidence="1 10">Cell outer membrane</location>
        <topology evidence="1 10">Multi-pass membrane protein</topology>
    </subcellularLocation>
</comment>
<feature type="signal peptide" evidence="13">
    <location>
        <begin position="1"/>
        <end position="21"/>
    </location>
</feature>
<comment type="caution">
    <text evidence="16">The sequence shown here is derived from an EMBL/GenBank/DDBJ whole genome shotgun (WGS) entry which is preliminary data.</text>
</comment>
<evidence type="ECO:0000256" key="1">
    <source>
        <dbReference type="ARBA" id="ARBA00004571"/>
    </source>
</evidence>
<accession>A0A9X4RMH0</accession>